<protein>
    <submittedName>
        <fullName evidence="5">Fatty-acyl-CoA synthase</fullName>
    </submittedName>
</protein>
<keyword evidence="6" id="KW-1185">Reference proteome</keyword>
<dbReference type="Gene3D" id="3.30.300.30">
    <property type="match status" value="1"/>
</dbReference>
<evidence type="ECO:0000313" key="5">
    <source>
        <dbReference type="EMBL" id="SDS50408.1"/>
    </source>
</evidence>
<dbReference type="AlphaFoldDB" id="A0A1H1SRC4"/>
<dbReference type="PROSITE" id="PS00455">
    <property type="entry name" value="AMP_BINDING"/>
    <property type="match status" value="1"/>
</dbReference>
<dbReference type="STRING" id="629680.SAMN04489751_2167"/>
<evidence type="ECO:0000259" key="4">
    <source>
        <dbReference type="Pfam" id="PF13193"/>
    </source>
</evidence>
<dbReference type="Gene3D" id="2.30.38.10">
    <property type="entry name" value="Luciferase, Domain 3"/>
    <property type="match status" value="1"/>
</dbReference>
<comment type="similarity">
    <text evidence="1">Belongs to the ATP-dependent AMP-binding enzyme family.</text>
</comment>
<dbReference type="RefSeq" id="WP_092105525.1">
    <property type="nucleotide sequence ID" value="NZ_LT629739.1"/>
</dbReference>
<dbReference type="SUPFAM" id="SSF56801">
    <property type="entry name" value="Acetyl-CoA synthetase-like"/>
    <property type="match status" value="1"/>
</dbReference>
<dbReference type="PANTHER" id="PTHR43201:SF5">
    <property type="entry name" value="MEDIUM-CHAIN ACYL-COA LIGASE ACSF2, MITOCHONDRIAL"/>
    <property type="match status" value="1"/>
</dbReference>
<feature type="domain" description="AMP-binding enzyme C-terminal" evidence="4">
    <location>
        <begin position="444"/>
        <end position="520"/>
    </location>
</feature>
<organism evidence="5 6">
    <name type="scientific">Brevibacterium sandarakinum</name>
    <dbReference type="NCBI Taxonomy" id="629680"/>
    <lineage>
        <taxon>Bacteria</taxon>
        <taxon>Bacillati</taxon>
        <taxon>Actinomycetota</taxon>
        <taxon>Actinomycetes</taxon>
        <taxon>Micrococcales</taxon>
        <taxon>Brevibacteriaceae</taxon>
        <taxon>Brevibacterium</taxon>
    </lineage>
</organism>
<dbReference type="EMBL" id="LT629739">
    <property type="protein sequence ID" value="SDS50408.1"/>
    <property type="molecule type" value="Genomic_DNA"/>
</dbReference>
<name>A0A1H1SRC4_BRESA</name>
<dbReference type="GO" id="GO:0006631">
    <property type="term" value="P:fatty acid metabolic process"/>
    <property type="evidence" value="ECO:0007669"/>
    <property type="project" value="TreeGrafter"/>
</dbReference>
<evidence type="ECO:0000259" key="3">
    <source>
        <dbReference type="Pfam" id="PF00501"/>
    </source>
</evidence>
<feature type="domain" description="AMP-dependent synthetase/ligase" evidence="3">
    <location>
        <begin position="30"/>
        <end position="393"/>
    </location>
</feature>
<dbReference type="Pfam" id="PF00501">
    <property type="entry name" value="AMP-binding"/>
    <property type="match status" value="1"/>
</dbReference>
<dbReference type="Gene3D" id="3.40.50.980">
    <property type="match status" value="2"/>
</dbReference>
<dbReference type="InterPro" id="IPR025110">
    <property type="entry name" value="AMP-bd_C"/>
</dbReference>
<reference evidence="5" key="1">
    <citation type="submission" date="2016-10" db="EMBL/GenBank/DDBJ databases">
        <authorList>
            <person name="Varghese N."/>
            <person name="Submissions S."/>
        </authorList>
    </citation>
    <scope>NUCLEOTIDE SEQUENCE [LARGE SCALE GENOMIC DNA]</scope>
    <source>
        <strain evidence="5">DSM 22082</strain>
    </source>
</reference>
<dbReference type="Pfam" id="PF13193">
    <property type="entry name" value="AMP-binding_C"/>
    <property type="match status" value="1"/>
</dbReference>
<dbReference type="PANTHER" id="PTHR43201">
    <property type="entry name" value="ACYL-COA SYNTHETASE"/>
    <property type="match status" value="1"/>
</dbReference>
<proteinExistence type="inferred from homology"/>
<evidence type="ECO:0000313" key="6">
    <source>
        <dbReference type="Proteomes" id="UP000199700"/>
    </source>
</evidence>
<dbReference type="InterPro" id="IPR000873">
    <property type="entry name" value="AMP-dep_synth/lig_dom"/>
</dbReference>
<dbReference type="InterPro" id="IPR045851">
    <property type="entry name" value="AMP-bd_C_sf"/>
</dbReference>
<dbReference type="Proteomes" id="UP000199700">
    <property type="component" value="Chromosome"/>
</dbReference>
<evidence type="ECO:0000256" key="2">
    <source>
        <dbReference type="ARBA" id="ARBA00022598"/>
    </source>
</evidence>
<dbReference type="OrthoDB" id="9803968at2"/>
<dbReference type="InterPro" id="IPR020845">
    <property type="entry name" value="AMP-binding_CS"/>
</dbReference>
<gene>
    <name evidence="5" type="ORF">SAMN04489751_2167</name>
</gene>
<sequence>MSREPLTESYWPKEAGEIREITLPELLRGAAAAKPDQLALVHGAADPAERREWTYAEFLADAEAAARALLARYQPGDRIAIWAPNSAEWVILQQAIAMAGMIVVAANPAYRSSELEYMLKQSQAKALFYAGEYRGTQLRDILDEVAPTTPELKDLYCLDRWDDFLSTAASETALPTVAPRDPVQIQYTSGTTGSPKGALLHHMGIVNEATLVGERAGNAEAGGVCINAMPMYHIGGGAVTELQTISAHGTYVVVPTFDPALILELFETYSGTHGLFVPTMLLALLEHPDRAAHDLSSITTLWTGAAPVPEALIRRVTEEFGCRTTILFGQTEMHGVTHQTRVTDSPQDQANSVGQPVPELEVKVVDLLSNEVVPIGEQGEILCRGYQVMLEYFQNPQATKATISDDGWLRMGDIGVMDDRGFVKITGRVKEMIIRGGMNIYPREIEELLFDHPAISEAVVTGVPHEKWGEEVAAVLRLKSGLKMPSAAELKGWCRERIAAHKTPARWYVTANYPMTASGKIQKYILAKNIIEGETEDLIELQLDLPAQVSKEASA</sequence>
<dbReference type="GO" id="GO:0031956">
    <property type="term" value="F:medium-chain fatty acid-CoA ligase activity"/>
    <property type="evidence" value="ECO:0007669"/>
    <property type="project" value="TreeGrafter"/>
</dbReference>
<accession>A0A1H1SRC4</accession>
<keyword evidence="2" id="KW-0436">Ligase</keyword>
<evidence type="ECO:0000256" key="1">
    <source>
        <dbReference type="ARBA" id="ARBA00006432"/>
    </source>
</evidence>